<dbReference type="GO" id="GO:0005829">
    <property type="term" value="C:cytosol"/>
    <property type="evidence" value="ECO:0007669"/>
    <property type="project" value="TreeGrafter"/>
</dbReference>
<feature type="repeat" description="HEAT" evidence="3">
    <location>
        <begin position="1934"/>
        <end position="1971"/>
    </location>
</feature>
<dbReference type="Pfam" id="PF23271">
    <property type="entry name" value="HEAT_GCN1"/>
    <property type="match status" value="1"/>
</dbReference>
<feature type="domain" description="TOG" evidence="4">
    <location>
        <begin position="1293"/>
        <end position="1526"/>
    </location>
</feature>
<dbReference type="InterPro" id="IPR011989">
    <property type="entry name" value="ARM-like"/>
</dbReference>
<dbReference type="PANTHER" id="PTHR23346:SF7">
    <property type="entry name" value="STALLED RIBOSOME SENSOR GCN1"/>
    <property type="match status" value="1"/>
</dbReference>
<dbReference type="InterPro" id="IPR057546">
    <property type="entry name" value="HEAT_GCN1"/>
</dbReference>
<dbReference type="Gene3D" id="1.25.10.10">
    <property type="entry name" value="Leucine-rich Repeat Variant"/>
    <property type="match status" value="6"/>
</dbReference>
<dbReference type="PANTHER" id="PTHR23346">
    <property type="entry name" value="TRANSLATIONAL ACTIVATOR GCN1-RELATED"/>
    <property type="match status" value="1"/>
</dbReference>
<dbReference type="Pfam" id="PF24987">
    <property type="entry name" value="HEAT_EF3_N"/>
    <property type="match status" value="2"/>
</dbReference>
<dbReference type="SUPFAM" id="SSF48371">
    <property type="entry name" value="ARM repeat"/>
    <property type="match status" value="4"/>
</dbReference>
<sequence length="2594" mass="285220">MLERTTETIGLDAPSVYARKLVRICLKISCLVFPKVKPESVEWRRLIDVQSRFLYLALYTDRRTEVHMVYKAMRTLHRFMNESADVLVRHLTREDSSLFTLGYLAFLCELAQRKGNESLLEQMRAQHFGSILKFFLRFTFSSKEPSASGFLMLGERIMSSLDPSNFKEHLLSHMVKAMLRNPEVVLPTVNAALRGVKFDLSPFAMEIGKQLGAQLHSKVEQSRKFSIDASRLLASNCADSAVVQDLVKHYFGVLTGSEGKITLAAERMDVLSGIGNLSFQPQQSLQSSAEFVTSQFVAVANAEAHEQTAVHAVSMLGLWVEKFTDIPPALLTVLKGVQTVKLQSVKLAYLGLLPEVVTEKNKSQIAELLPSLTKIVDTATAKPNDMAFVSEALPVLCVMVLGGAEVSGKNQSHWTILNDEKKQMLTNEKFLSTCSPQSLKFLALLVERLLVSHSDKLKDTTVSLCVRAFAYVLLRAPHDSRKNALVSWRNILESRRSGGLSEMLVAALKTALVKLKAGETEKAAAEGDSVKAVSYSKRVIAVLTSIAIDYVELNMSVEDKRRLMVECLLVSHEPGIGALRPSMWISLLRRFQHDSIFPDKLIADHAAEIWNKLRNEEELPQKAIKNTVMTLMSFPTAESVTKFLENIKRGLQVAEENAVTLNDFLVFQSPVGTLFDKSVLDTSKESEAAKGNIKRESKAYSYKEQLAEMELRKELEEKRKAKSGGKDAPLTAKQKELVTKQIQKEDIVRTTVKQAYEKISRPFLVLDAMLTGNPEGLRVYISDVINIVTPLLHAPLTAPSAWNTWILLSRCVGQNLRKNNLATSLAIVTLRVLEPAGTLPSTWTQESLSKAIQRVIHGLFVLCDKPNSVESEQNGLAGEVDDDKASISVPDGCFALPLLQSVLKSDQSKTLGVKDVAVSEAFHVLCSVLALCAGDQRNELNGFEDEDIMMELDENNPAFLPLGSVLQTAIDVGENEKGPFESQACVAVNNIAKAVVRMAPDELDWKITSLLLKMTLSSKTTMRIAAMQALTTLTDLIEPSLKIPERRSVLMQRIFIAAHDIEDTKVAEYARDLFQDLNVQPSEELLMSVLDDVIHLKEFVRNSAATAVGILLPHYVNRTKQIVQRLFEMYAENIENCKLKVDKFGRPTSEQLLNSWPARRGIALTLSEIAPCLNEEGLLSDTMEFLLRKPCALKDEKVPVRNDMLQVGIRLVTLHGRKFVGLMLTKFEEFLSNAPKTAQYDVVRQNAVVIMGNLAKHLDAGHPKIRPTVHQLLAALSTPSEEVQKAVSGCIAPLVVSIEEDIRSVVPSLLHVLYESESYAHRRGAAYGLAGVFQGLGILALKDYDIMVTVLGGLQDKKNLMRREGSLLAVAMLSVGLGRAFEPFVLKTIPFVLQSIGDGSVHVRQAAEEASKAAMSQMSGPAVKMVLPALLKGVEEDAWRAKSAAIEMLGDMAFCAPKQLSSCLPTVVPKLIETLGDSHTKVQDSAVSALKKIASVIKNPEVVALVPNVLSALQDPMQKTTSCLRTILQTQFIHVIDAASLALLMPVIRRAIYDRGSENRKLSAQIMASLYSLADQKDLMPYLEGILPGLKNCLLDPAPEVRMSAARAIAALVKGTGEAGFEQLKDWLFQKLVAESNSVDRSGAAQGLAESIGVLGVKKLCEMMPQFLNVIMAEKTPSHVRDGYLLVFVYLPVIFAQQFTPFISDLIPAILTGLADDTEYVRETALQCGQRIVTFFADTAIELLLPQLEDGMFDENWRIRYASVQLLGDLLYKISGASGKHTTAGLEEDENFGTEQSHLAILHRLGEKHRNRVLAGLYISRSDNGLVVRQAALHVWKVIVTNTPKTLREILPELFEILLDALASDNEERRQVAAKTLGELVRKLGERILPEIIPILQAGLESEADEHREGVCVGLMEIISSTNKETVVMYCDILEPTLAKALVDSNPGVRKAAAEAFCMLDSVVGHKVMDDILPVLFDKVTEGGVEGDNALDGLQQIMARRSRVVLPYLIPRLITPPVNTRTLALLTAVAGEALSKHLNKVLPALLSSLQTKIGTPEEETEVGYCRSVVLSIDDEQGVSTLVETLMSAAQSEKTRLAAITLLDLFFANTKVDVRSYFVSIVRPMMKLYMSDDLMLIKKVASVLGTLIKRTPTDVWYENVSALRTAIRAVHMELKVPCVPGLCIPEGASVFIPMLRDALLSVSSEEKELVGQTIADLVRLSNQNGLKTSVVTITGPIIRILGDRYAPSIRAVMLDALNVLIEKCGVLVKPFVPQIQTTVSRALSDTTRSVRIKAGNVAASIAPMHPRLETLANDLLEVARSNADPSTKETSLRSLRLLMASAGAKLSPQFRADAVAVTTRHIDSEDNDLKNAAAGCLGAVVKFAVDEELASLLKNYILNFEPGADPALQHGRCLAVGAALKDAGEKLIDERYADSTMETILKYQTSDKFQIVAASIRCIGLFLVHQRKMNQPLNKKLLIVLAKSMNHHATEVKQLVAHTCSHLSLTSPTPLDVSELKLIIPQLVNGTKEKNTAVRYDSEMALADVLLLRKDDSLLETTKAAMEAGARDSLQNARKALTKSVMQGATKLEELDETS</sequence>
<feature type="repeat" description="HEAT" evidence="3">
    <location>
        <begin position="1586"/>
        <end position="1624"/>
    </location>
</feature>
<comment type="caution">
    <text evidence="5">The sequence shown here is derived from an EMBL/GenBank/DDBJ whole genome shotgun (WGS) entry which is preliminary data.</text>
</comment>
<dbReference type="GO" id="GO:0019887">
    <property type="term" value="F:protein kinase regulator activity"/>
    <property type="evidence" value="ECO:0007669"/>
    <property type="project" value="TreeGrafter"/>
</dbReference>
<dbReference type="EMBL" id="BDGG01000012">
    <property type="protein sequence ID" value="GAV05294.1"/>
    <property type="molecule type" value="Genomic_DNA"/>
</dbReference>
<evidence type="ECO:0000313" key="6">
    <source>
        <dbReference type="Proteomes" id="UP000186922"/>
    </source>
</evidence>
<dbReference type="GO" id="GO:0006417">
    <property type="term" value="P:regulation of translation"/>
    <property type="evidence" value="ECO:0007669"/>
    <property type="project" value="TreeGrafter"/>
</dbReference>
<dbReference type="InterPro" id="IPR034085">
    <property type="entry name" value="TOG"/>
</dbReference>
<gene>
    <name evidence="5" type="primary">RvY_15449-1</name>
    <name evidence="5" type="synonym">RvY_15449.1</name>
    <name evidence="5" type="ORF">RvY_15449</name>
</gene>
<comment type="similarity">
    <text evidence="1">Belongs to the GCN1 family.</text>
</comment>
<evidence type="ECO:0000259" key="4">
    <source>
        <dbReference type="SMART" id="SM01349"/>
    </source>
</evidence>
<proteinExistence type="inferred from homology"/>
<evidence type="ECO:0000256" key="1">
    <source>
        <dbReference type="ARBA" id="ARBA00007366"/>
    </source>
</evidence>
<dbReference type="InterPro" id="IPR056810">
    <property type="entry name" value="GNC1-like_N"/>
</dbReference>
<evidence type="ECO:0000256" key="2">
    <source>
        <dbReference type="ARBA" id="ARBA00022737"/>
    </source>
</evidence>
<evidence type="ECO:0000256" key="3">
    <source>
        <dbReference type="PROSITE-ProRule" id="PRU00103"/>
    </source>
</evidence>
<evidence type="ECO:0000313" key="5">
    <source>
        <dbReference type="EMBL" id="GAV05294.1"/>
    </source>
</evidence>
<dbReference type="Pfam" id="PF24984">
    <property type="entry name" value="HEAT_EF3_GNC1"/>
    <property type="match status" value="1"/>
</dbReference>
<keyword evidence="2" id="KW-0677">Repeat</keyword>
<dbReference type="InterPro" id="IPR021133">
    <property type="entry name" value="HEAT_type_2"/>
</dbReference>
<protein>
    <recommendedName>
        <fullName evidence="4">TOG domain-containing protein</fullName>
    </recommendedName>
</protein>
<dbReference type="PROSITE" id="PS50077">
    <property type="entry name" value="HEAT_REPEAT"/>
    <property type="match status" value="4"/>
</dbReference>
<dbReference type="Pfam" id="PF24993">
    <property type="entry name" value="GNC1_N"/>
    <property type="match status" value="1"/>
</dbReference>
<dbReference type="Pfam" id="PF25801">
    <property type="entry name" value="HEAT_GCN1_C_2"/>
    <property type="match status" value="1"/>
</dbReference>
<reference evidence="5 6" key="1">
    <citation type="journal article" date="2016" name="Nat. Commun.">
        <title>Extremotolerant tardigrade genome and improved radiotolerance of human cultured cells by tardigrade-unique protein.</title>
        <authorList>
            <person name="Hashimoto T."/>
            <person name="Horikawa D.D."/>
            <person name="Saito Y."/>
            <person name="Kuwahara H."/>
            <person name="Kozuka-Hata H."/>
            <person name="Shin-I T."/>
            <person name="Minakuchi Y."/>
            <person name="Ohishi K."/>
            <person name="Motoyama A."/>
            <person name="Aizu T."/>
            <person name="Enomoto A."/>
            <person name="Kondo K."/>
            <person name="Tanaka S."/>
            <person name="Hara Y."/>
            <person name="Koshikawa S."/>
            <person name="Sagara H."/>
            <person name="Miura T."/>
            <person name="Yokobori S."/>
            <person name="Miyagawa K."/>
            <person name="Suzuki Y."/>
            <person name="Kubo T."/>
            <person name="Oyama M."/>
            <person name="Kohara Y."/>
            <person name="Fujiyama A."/>
            <person name="Arakawa K."/>
            <person name="Katayama T."/>
            <person name="Toyoda A."/>
            <person name="Kunieda T."/>
        </authorList>
    </citation>
    <scope>NUCLEOTIDE SEQUENCE [LARGE SCALE GENOMIC DNA]</scope>
    <source>
        <strain evidence="5 6">YOKOZUNA-1</strain>
    </source>
</reference>
<dbReference type="GO" id="GO:0000226">
    <property type="term" value="P:microtubule cytoskeleton organization"/>
    <property type="evidence" value="ECO:0007669"/>
    <property type="project" value="UniProtKB-ARBA"/>
</dbReference>
<dbReference type="GO" id="GO:0034198">
    <property type="term" value="P:cellular response to amino acid starvation"/>
    <property type="evidence" value="ECO:0007669"/>
    <property type="project" value="TreeGrafter"/>
</dbReference>
<keyword evidence="6" id="KW-1185">Reference proteome</keyword>
<feature type="repeat" description="HEAT" evidence="3">
    <location>
        <begin position="1744"/>
        <end position="1782"/>
    </location>
</feature>
<feature type="repeat" description="HEAT" evidence="3">
    <location>
        <begin position="1467"/>
        <end position="1505"/>
    </location>
</feature>
<dbReference type="OrthoDB" id="5148094at2759"/>
<dbReference type="SMART" id="SM01349">
    <property type="entry name" value="TOG"/>
    <property type="match status" value="1"/>
</dbReference>
<name>A0A1D1W1R7_RAMVA</name>
<dbReference type="Proteomes" id="UP000186922">
    <property type="component" value="Unassembled WGS sequence"/>
</dbReference>
<dbReference type="InterPro" id="IPR016024">
    <property type="entry name" value="ARM-type_fold"/>
</dbReference>
<dbReference type="STRING" id="947166.A0A1D1W1R7"/>
<organism evidence="5 6">
    <name type="scientific">Ramazzottius varieornatus</name>
    <name type="common">Water bear</name>
    <name type="synonym">Tardigrade</name>
    <dbReference type="NCBI Taxonomy" id="947166"/>
    <lineage>
        <taxon>Eukaryota</taxon>
        <taxon>Metazoa</taxon>
        <taxon>Ecdysozoa</taxon>
        <taxon>Tardigrada</taxon>
        <taxon>Eutardigrada</taxon>
        <taxon>Parachela</taxon>
        <taxon>Hypsibioidea</taxon>
        <taxon>Ramazzottiidae</taxon>
        <taxon>Ramazzottius</taxon>
    </lineage>
</organism>
<accession>A0A1D1W1R7</accession>